<name>A0ABU3LQZ6_9ACTN</name>
<sequence length="123" mass="12531">MQRSKFLVGVVGGAAATLALGGLGTYLLSGTESTSTLNTYSTATVDGHKALKSTIVAGRTQSRYHPLPWVGDKVSGVTCPTGLKAVAGASITCTGKKGDGSTVDIPVTVVKATASSVTWKFER</sequence>
<reference evidence="3" key="1">
    <citation type="submission" date="2023-07" db="EMBL/GenBank/DDBJ databases">
        <title>Draft genome sequence of the endophytic actinobacterium Streptomyces justiciae WPN32, a potential antibiotic producer.</title>
        <authorList>
            <person name="Yasawong M."/>
            <person name="Pana W."/>
            <person name="Ganta P."/>
            <person name="Santapan N."/>
            <person name="Songngamsuk T."/>
            <person name="Phatcharaharikarn M."/>
            <person name="Kerdtoob S."/>
            <person name="Nantapong N."/>
        </authorList>
    </citation>
    <scope>NUCLEOTIDE SEQUENCE [LARGE SCALE GENOMIC DNA]</scope>
    <source>
        <strain evidence="3">WPN32</strain>
    </source>
</reference>
<dbReference type="RefSeq" id="WP_314200727.1">
    <property type="nucleotide sequence ID" value="NZ_JAVTLL010000007.1"/>
</dbReference>
<dbReference type="InterPro" id="IPR025637">
    <property type="entry name" value="DUF4333"/>
</dbReference>
<dbReference type="EMBL" id="JAVTLL010000007">
    <property type="protein sequence ID" value="MDT7841649.1"/>
    <property type="molecule type" value="Genomic_DNA"/>
</dbReference>
<dbReference type="Proteomes" id="UP001257948">
    <property type="component" value="Unassembled WGS sequence"/>
</dbReference>
<evidence type="ECO:0000313" key="2">
    <source>
        <dbReference type="EMBL" id="MDT7841649.1"/>
    </source>
</evidence>
<dbReference type="Pfam" id="PF14230">
    <property type="entry name" value="DUF4333"/>
    <property type="match status" value="1"/>
</dbReference>
<feature type="domain" description="DUF4333" evidence="1">
    <location>
        <begin position="48"/>
        <end position="111"/>
    </location>
</feature>
<comment type="caution">
    <text evidence="2">The sequence shown here is derived from an EMBL/GenBank/DDBJ whole genome shotgun (WGS) entry which is preliminary data.</text>
</comment>
<evidence type="ECO:0000259" key="1">
    <source>
        <dbReference type="Pfam" id="PF14230"/>
    </source>
</evidence>
<proteinExistence type="predicted"/>
<evidence type="ECO:0000313" key="3">
    <source>
        <dbReference type="Proteomes" id="UP001257948"/>
    </source>
</evidence>
<accession>A0ABU3LQZ6</accession>
<protein>
    <submittedName>
        <fullName evidence="2">DUF4333 domain-containing protein</fullName>
    </submittedName>
</protein>
<keyword evidence="3" id="KW-1185">Reference proteome</keyword>
<organism evidence="2 3">
    <name type="scientific">Streptomyces justiciae</name>
    <dbReference type="NCBI Taxonomy" id="2780140"/>
    <lineage>
        <taxon>Bacteria</taxon>
        <taxon>Bacillati</taxon>
        <taxon>Actinomycetota</taxon>
        <taxon>Actinomycetes</taxon>
        <taxon>Kitasatosporales</taxon>
        <taxon>Streptomycetaceae</taxon>
        <taxon>Streptomyces</taxon>
    </lineage>
</organism>
<gene>
    <name evidence="2" type="ORF">RQC66_12990</name>
</gene>